<organism evidence="1 2">
    <name type="scientific">Sporomusa termitida</name>
    <dbReference type="NCBI Taxonomy" id="2377"/>
    <lineage>
        <taxon>Bacteria</taxon>
        <taxon>Bacillati</taxon>
        <taxon>Bacillota</taxon>
        <taxon>Negativicutes</taxon>
        <taxon>Selenomonadales</taxon>
        <taxon>Sporomusaceae</taxon>
        <taxon>Sporomusa</taxon>
    </lineage>
</organism>
<reference evidence="1 2" key="1">
    <citation type="submission" date="2019-02" db="EMBL/GenBank/DDBJ databases">
        <title>Closed genome of Sporomusa termitida DSM 4440.</title>
        <authorList>
            <person name="Poehlein A."/>
            <person name="Daniel R."/>
        </authorList>
    </citation>
    <scope>NUCLEOTIDE SEQUENCE [LARGE SCALE GENOMIC DNA]</scope>
    <source>
        <strain evidence="1 2">DSM 4440</strain>
    </source>
</reference>
<sequence>MKVADTDLKQEIARVNNQVNLSLFGTGLRKQRVTLVEDKIIITADHKRIPALAAIDQQDRMSSRIADVAILDEYKRRLKQELIEQIQLPVICVLKDYAPEYELAVTFILLSNTR</sequence>
<evidence type="ECO:0000313" key="2">
    <source>
        <dbReference type="Proteomes" id="UP000320776"/>
    </source>
</evidence>
<dbReference type="AlphaFoldDB" id="A0A517DR29"/>
<dbReference type="Proteomes" id="UP000320776">
    <property type="component" value="Chromosome"/>
</dbReference>
<keyword evidence="2" id="KW-1185">Reference proteome</keyword>
<gene>
    <name evidence="1" type="ORF">SPTER_11260</name>
</gene>
<proteinExistence type="predicted"/>
<protein>
    <submittedName>
        <fullName evidence="1">Uncharacterized protein</fullName>
    </submittedName>
</protein>
<accession>A0A517DR29</accession>
<dbReference type="EMBL" id="CP036259">
    <property type="protein sequence ID" value="QDR79824.1"/>
    <property type="molecule type" value="Genomic_DNA"/>
</dbReference>
<evidence type="ECO:0000313" key="1">
    <source>
        <dbReference type="EMBL" id="QDR79824.1"/>
    </source>
</evidence>
<dbReference type="KEGG" id="sted:SPTER_11260"/>
<name>A0A517DR29_9FIRM</name>
<dbReference type="RefSeq" id="WP_170233164.1">
    <property type="nucleotide sequence ID" value="NZ_CP036259.1"/>
</dbReference>